<dbReference type="Pfam" id="PF00028">
    <property type="entry name" value="Cadherin"/>
    <property type="match status" value="2"/>
</dbReference>
<evidence type="ECO:0000256" key="5">
    <source>
        <dbReference type="ARBA" id="ARBA00022989"/>
    </source>
</evidence>
<accession>A0ABN7NXW2</accession>
<feature type="domain" description="Cadherin" evidence="10">
    <location>
        <begin position="568"/>
        <end position="653"/>
    </location>
</feature>
<evidence type="ECO:0000256" key="2">
    <source>
        <dbReference type="ARBA" id="ARBA00022692"/>
    </source>
</evidence>
<evidence type="ECO:0000313" key="11">
    <source>
        <dbReference type="EMBL" id="CAG2060344.1"/>
    </source>
</evidence>
<keyword evidence="9" id="KW-0732">Signal</keyword>
<dbReference type="PANTHER" id="PTHR24026:SF93">
    <property type="entry name" value="CADHERIN-99C"/>
    <property type="match status" value="1"/>
</dbReference>
<evidence type="ECO:0000256" key="6">
    <source>
        <dbReference type="ARBA" id="ARBA00023136"/>
    </source>
</evidence>
<dbReference type="PROSITE" id="PS50268">
    <property type="entry name" value="CADHERIN_2"/>
    <property type="match status" value="3"/>
</dbReference>
<feature type="non-terminal residue" evidence="11">
    <location>
        <position position="723"/>
    </location>
</feature>
<feature type="region of interest" description="Disordered" evidence="8">
    <location>
        <begin position="31"/>
        <end position="64"/>
    </location>
</feature>
<keyword evidence="3" id="KW-0677">Repeat</keyword>
<proteinExistence type="predicted"/>
<evidence type="ECO:0000256" key="9">
    <source>
        <dbReference type="SAM" id="SignalP"/>
    </source>
</evidence>
<dbReference type="PRINTS" id="PR00205">
    <property type="entry name" value="CADHERIN"/>
</dbReference>
<evidence type="ECO:0000256" key="3">
    <source>
        <dbReference type="ARBA" id="ARBA00022737"/>
    </source>
</evidence>
<feature type="chain" id="PRO_5046766020" description="Cadherin domain-containing protein" evidence="9">
    <location>
        <begin position="25"/>
        <end position="723"/>
    </location>
</feature>
<keyword evidence="5" id="KW-1133">Transmembrane helix</keyword>
<feature type="compositionally biased region" description="Polar residues" evidence="8">
    <location>
        <begin position="31"/>
        <end position="40"/>
    </location>
</feature>
<sequence>MFARRNIPPLSGAVQAALLYLAIATPNVSLSTSSPYNSTYPEPPTLAESMSKSPPSNFTSPLPPLPSSYSNEVIESLLTSTTLRSKLSASEGRVDPPSSTQSEALDKLTTPVTTSTLIKPMEALSSTIEFEASTPKKSINSHPSTQSKILRQSTKPAMSPKLLSSTSYLSHTGPLIFTTPENERVSSLSEESVMPLAVPINSVTLFIETPSSSMKTFSTEHSTEFVRMTGKETLASLTSKVPLASLKTSEAPVTLPITMEGRLPRSDTNTTPTFPALATSPSSVSMLSVNPSLADLNASFTPTVTSPTLVTAPASSSLTRFTRANTGRTGGNLDRARNASEKLSATTTLTVDIKDDDDQDPSFIYQGCIFVDGVCINPEYTVSVSSGKLAGILDISPEKIQAVDMDMINSLIEYSFLSGTPSTYRDYFEINPQTGAVKQIRPVDTSVAKKFEIIVKAEEVSDMRRFTTAKLLIMGPEDPKPSYSFELTTNFFRVDVNGTLVVNEKNLDRDPPSPGKFRFQVVARESPGNAASAPLSLTVTLNDVNDNAPKIPVIPPVQVQAGEGRRPIVKIEATDDDLGENAKITYSIYHVSNNGRQKFKIDSETGLIETIGKLNAGEQYSITVRATDTGGKYSQNVVEVTVLPGPNTRSPVFQQSVYEVEVSEGASINSTVATLKAVDPENDPVTYSIVSGNDLRQFSIGDKTGVITVIRQLDREDLTRYQL</sequence>
<evidence type="ECO:0000259" key="10">
    <source>
        <dbReference type="PROSITE" id="PS50268"/>
    </source>
</evidence>
<dbReference type="EMBL" id="CAJPIN010012131">
    <property type="protein sequence ID" value="CAG2060344.1"/>
    <property type="molecule type" value="Genomic_DNA"/>
</dbReference>
<keyword evidence="12" id="KW-1185">Reference proteome</keyword>
<feature type="signal peptide" evidence="9">
    <location>
        <begin position="1"/>
        <end position="24"/>
    </location>
</feature>
<feature type="domain" description="Cadherin" evidence="10">
    <location>
        <begin position="654"/>
        <end position="723"/>
    </location>
</feature>
<feature type="region of interest" description="Disordered" evidence="8">
    <location>
        <begin position="134"/>
        <end position="162"/>
    </location>
</feature>
<comment type="caution">
    <text evidence="11">The sequence shown here is derived from an EMBL/GenBank/DDBJ whole genome shotgun (WGS) entry which is preliminary data.</text>
</comment>
<dbReference type="InterPro" id="IPR015919">
    <property type="entry name" value="Cadherin-like_sf"/>
</dbReference>
<comment type="subcellular location">
    <subcellularLocation>
        <location evidence="1">Membrane</location>
    </subcellularLocation>
</comment>
<feature type="domain" description="Cadherin" evidence="10">
    <location>
        <begin position="376"/>
        <end position="551"/>
    </location>
</feature>
<keyword evidence="2" id="KW-0812">Transmembrane</keyword>
<dbReference type="CDD" id="cd11304">
    <property type="entry name" value="Cadherin_repeat"/>
    <property type="match status" value="3"/>
</dbReference>
<feature type="region of interest" description="Disordered" evidence="8">
    <location>
        <begin position="85"/>
        <end position="106"/>
    </location>
</feature>
<evidence type="ECO:0000256" key="4">
    <source>
        <dbReference type="ARBA" id="ARBA00022837"/>
    </source>
</evidence>
<name>A0ABN7NXW2_TIMPD</name>
<gene>
    <name evidence="11" type="ORF">TPAB3V08_LOCUS7301</name>
</gene>
<evidence type="ECO:0000256" key="8">
    <source>
        <dbReference type="SAM" id="MobiDB-lite"/>
    </source>
</evidence>
<evidence type="ECO:0000256" key="1">
    <source>
        <dbReference type="ARBA" id="ARBA00004370"/>
    </source>
</evidence>
<reference evidence="11" key="1">
    <citation type="submission" date="2021-03" db="EMBL/GenBank/DDBJ databases">
        <authorList>
            <person name="Tran Van P."/>
        </authorList>
    </citation>
    <scope>NUCLEOTIDE SEQUENCE</scope>
</reference>
<dbReference type="InterPro" id="IPR020894">
    <property type="entry name" value="Cadherin_CS"/>
</dbReference>
<dbReference type="Proteomes" id="UP001153148">
    <property type="component" value="Unassembled WGS sequence"/>
</dbReference>
<dbReference type="PANTHER" id="PTHR24026">
    <property type="entry name" value="FAT ATYPICAL CADHERIN-RELATED"/>
    <property type="match status" value="1"/>
</dbReference>
<feature type="compositionally biased region" description="Polar residues" evidence="8">
    <location>
        <begin position="135"/>
        <end position="162"/>
    </location>
</feature>
<keyword evidence="4 7" id="KW-0106">Calcium</keyword>
<dbReference type="InterPro" id="IPR002126">
    <property type="entry name" value="Cadherin-like_dom"/>
</dbReference>
<evidence type="ECO:0000313" key="12">
    <source>
        <dbReference type="Proteomes" id="UP001153148"/>
    </source>
</evidence>
<evidence type="ECO:0000256" key="7">
    <source>
        <dbReference type="PROSITE-ProRule" id="PRU00043"/>
    </source>
</evidence>
<dbReference type="PROSITE" id="PS00232">
    <property type="entry name" value="CADHERIN_1"/>
    <property type="match status" value="1"/>
</dbReference>
<dbReference type="SMART" id="SM00112">
    <property type="entry name" value="CA"/>
    <property type="match status" value="3"/>
</dbReference>
<protein>
    <recommendedName>
        <fullName evidence="10">Cadherin domain-containing protein</fullName>
    </recommendedName>
</protein>
<organism evidence="11 12">
    <name type="scientific">Timema podura</name>
    <name type="common">Walking stick</name>
    <dbReference type="NCBI Taxonomy" id="61482"/>
    <lineage>
        <taxon>Eukaryota</taxon>
        <taxon>Metazoa</taxon>
        <taxon>Ecdysozoa</taxon>
        <taxon>Arthropoda</taxon>
        <taxon>Hexapoda</taxon>
        <taxon>Insecta</taxon>
        <taxon>Pterygota</taxon>
        <taxon>Neoptera</taxon>
        <taxon>Polyneoptera</taxon>
        <taxon>Phasmatodea</taxon>
        <taxon>Timematodea</taxon>
        <taxon>Timematoidea</taxon>
        <taxon>Timematidae</taxon>
        <taxon>Timema</taxon>
    </lineage>
</organism>
<keyword evidence="6" id="KW-0472">Membrane</keyword>
<dbReference type="SUPFAM" id="SSF49313">
    <property type="entry name" value="Cadherin-like"/>
    <property type="match status" value="4"/>
</dbReference>
<dbReference type="Gene3D" id="2.60.40.60">
    <property type="entry name" value="Cadherins"/>
    <property type="match status" value="4"/>
</dbReference>